<dbReference type="SUPFAM" id="SSF48452">
    <property type="entry name" value="TPR-like"/>
    <property type="match status" value="1"/>
</dbReference>
<sequence length="757" mass="80850">MREDGDRHRDAKRWEAAASSYRAYLAVMPTDWPIIVQLGHCVKEAGGQEEALRLYRRAEILAPDNPDLKVQIGHALKLLGRSAEAVASYNAALRIDPEYEDAERELLAVWASIPLADAEHPAHDADATIPNPRPQDIAIEAEGVAEAGPPPAVLLPDWDGPVPELAPPDPLLPDLLLDISDLVAHLTEARRPTGLQRVQIEVVRAALSAPDPRVVAVLAFRPESGAWHWLATDLFEALVRHFEAPETSDAPMGGQGLLDAIRAAPMATLRPGQVLVMLGACWALPGHALAVARARQAGLRYIPFVHDCIPLLYPELCNPGTVRDFAGWFSTLGAGADGFLVNSRATAADLRRFQARLFGALPQPVEIVHLDAARRRSGSTGNSPIVVGQREIGRPFVLAVGTFEPRKDHATLLDAWRDIATTASGPIPLLVCVGRRGWGDFAAIEAQIADPALAPHVVLLHDVSEAELDALYDGCLFTVCTSRHEGWGLPVTESIAHGRVPVVPAHSGLLEAGAGCAAFYEPGDFGRLRDVLARLCFDTAHRGALELTLLRNRRLRSWHEVAQQILAAAARVSMEPPRPPIPMLRTGHFAALNGIDRQVPSLAAALPALACATAGWGLPCEHGVPFTRPGAVLHLTIAVDEMEADSPCRLHIGLRGGLAAQAVTATLTTEAMASSPLSIPVRFHPGSLSSACFERSWSAGTHRVAISLAVDTLESGGDGSPAGWFVGVAFSGGGRLLTSRSFRDRLALAGTHPAEAV</sequence>
<dbReference type="EMBL" id="JAAEDL010000011">
    <property type="protein sequence ID" value="MBR0681307.1"/>
    <property type="molecule type" value="Genomic_DNA"/>
</dbReference>
<protein>
    <submittedName>
        <fullName evidence="4">Glycosyltransferase</fullName>
    </submittedName>
</protein>
<dbReference type="RefSeq" id="WP_211846842.1">
    <property type="nucleotide sequence ID" value="NZ_JAAEDL010000011.1"/>
</dbReference>
<dbReference type="InterPro" id="IPR001296">
    <property type="entry name" value="Glyco_trans_1"/>
</dbReference>
<dbReference type="GO" id="GO:0016757">
    <property type="term" value="F:glycosyltransferase activity"/>
    <property type="evidence" value="ECO:0007669"/>
    <property type="project" value="InterPro"/>
</dbReference>
<dbReference type="PROSITE" id="PS50005">
    <property type="entry name" value="TPR"/>
    <property type="match status" value="2"/>
</dbReference>
<keyword evidence="5" id="KW-1185">Reference proteome</keyword>
<dbReference type="AlphaFoldDB" id="A0A9X9XC71"/>
<proteinExistence type="predicted"/>
<dbReference type="SMART" id="SM00028">
    <property type="entry name" value="TPR"/>
    <property type="match status" value="2"/>
</dbReference>
<accession>A0A9X9XC71</accession>
<dbReference type="InterPro" id="IPR019734">
    <property type="entry name" value="TPR_rpt"/>
</dbReference>
<dbReference type="PANTHER" id="PTHR46401:SF2">
    <property type="entry name" value="GLYCOSYLTRANSFERASE WBBK-RELATED"/>
    <property type="match status" value="1"/>
</dbReference>
<keyword evidence="1" id="KW-0808">Transferase</keyword>
<dbReference type="Proteomes" id="UP001138709">
    <property type="component" value="Unassembled WGS sequence"/>
</dbReference>
<feature type="repeat" description="TPR" evidence="2">
    <location>
        <begin position="32"/>
        <end position="65"/>
    </location>
</feature>
<dbReference type="SUPFAM" id="SSF53756">
    <property type="entry name" value="UDP-Glycosyltransferase/glycogen phosphorylase"/>
    <property type="match status" value="1"/>
</dbReference>
<dbReference type="Pfam" id="PF00534">
    <property type="entry name" value="Glycos_transf_1"/>
    <property type="match status" value="1"/>
</dbReference>
<gene>
    <name evidence="4" type="ORF">GXW74_12500</name>
</gene>
<evidence type="ECO:0000256" key="2">
    <source>
        <dbReference type="PROSITE-ProRule" id="PRU00339"/>
    </source>
</evidence>
<dbReference type="PANTHER" id="PTHR46401">
    <property type="entry name" value="GLYCOSYLTRANSFERASE WBBK-RELATED"/>
    <property type="match status" value="1"/>
</dbReference>
<feature type="domain" description="Glycosyl transferase family 1" evidence="3">
    <location>
        <begin position="393"/>
        <end position="511"/>
    </location>
</feature>
<evidence type="ECO:0000313" key="5">
    <source>
        <dbReference type="Proteomes" id="UP001138709"/>
    </source>
</evidence>
<dbReference type="InterPro" id="IPR011990">
    <property type="entry name" value="TPR-like_helical_dom_sf"/>
</dbReference>
<organism evidence="4 5">
    <name type="scientific">Neoroseomonas eburnea</name>
    <dbReference type="NCBI Taxonomy" id="1346889"/>
    <lineage>
        <taxon>Bacteria</taxon>
        <taxon>Pseudomonadati</taxon>
        <taxon>Pseudomonadota</taxon>
        <taxon>Alphaproteobacteria</taxon>
        <taxon>Acetobacterales</taxon>
        <taxon>Acetobacteraceae</taxon>
        <taxon>Neoroseomonas</taxon>
    </lineage>
</organism>
<reference evidence="4" key="1">
    <citation type="submission" date="2020-01" db="EMBL/GenBank/DDBJ databases">
        <authorList>
            <person name="Rat A."/>
        </authorList>
    </citation>
    <scope>NUCLEOTIDE SEQUENCE</scope>
    <source>
        <strain evidence="4">LMG 31228</strain>
    </source>
</reference>
<feature type="repeat" description="TPR" evidence="2">
    <location>
        <begin position="66"/>
        <end position="99"/>
    </location>
</feature>
<evidence type="ECO:0000313" key="4">
    <source>
        <dbReference type="EMBL" id="MBR0681307.1"/>
    </source>
</evidence>
<reference evidence="4" key="2">
    <citation type="journal article" date="2021" name="Syst. Appl. Microbiol.">
        <title>Roseomonas hellenica sp. nov., isolated from roots of wild-growing Alkanna tinctoria.</title>
        <authorList>
            <person name="Rat A."/>
            <person name="Naranjo H.D."/>
            <person name="Lebbe L."/>
            <person name="Cnockaert M."/>
            <person name="Krigas N."/>
            <person name="Grigoriadou K."/>
            <person name="Maloupa E."/>
            <person name="Willems A."/>
        </authorList>
    </citation>
    <scope>NUCLEOTIDE SEQUENCE</scope>
    <source>
        <strain evidence="4">LMG 31228</strain>
    </source>
</reference>
<evidence type="ECO:0000259" key="3">
    <source>
        <dbReference type="Pfam" id="PF00534"/>
    </source>
</evidence>
<dbReference type="CDD" id="cd03809">
    <property type="entry name" value="GT4_MtfB-like"/>
    <property type="match status" value="1"/>
</dbReference>
<comment type="caution">
    <text evidence="4">The sequence shown here is derived from an EMBL/GenBank/DDBJ whole genome shotgun (WGS) entry which is preliminary data.</text>
</comment>
<name>A0A9X9XC71_9PROT</name>
<dbReference type="Gene3D" id="3.40.50.2000">
    <property type="entry name" value="Glycogen Phosphorylase B"/>
    <property type="match status" value="1"/>
</dbReference>
<dbReference type="Gene3D" id="1.25.40.10">
    <property type="entry name" value="Tetratricopeptide repeat domain"/>
    <property type="match status" value="1"/>
</dbReference>
<keyword evidence="2" id="KW-0802">TPR repeat</keyword>
<evidence type="ECO:0000256" key="1">
    <source>
        <dbReference type="ARBA" id="ARBA00022679"/>
    </source>
</evidence>